<feature type="transmembrane region" description="Helical" evidence="12">
    <location>
        <begin position="322"/>
        <end position="349"/>
    </location>
</feature>
<evidence type="ECO:0000256" key="1">
    <source>
        <dbReference type="ARBA" id="ARBA00004610"/>
    </source>
</evidence>
<evidence type="ECO:0000256" key="12">
    <source>
        <dbReference type="RuleBase" id="RU010713"/>
    </source>
</evidence>
<comment type="subcellular location">
    <subcellularLocation>
        <location evidence="1">Cell junction</location>
        <location evidence="1">Gap junction</location>
    </subcellularLocation>
    <subcellularLocation>
        <location evidence="2 12">Cell membrane</location>
        <topology evidence="2 12">Multi-pass membrane protein</topology>
    </subcellularLocation>
</comment>
<comment type="caution">
    <text evidence="13">The sequence shown here is derived from an EMBL/GenBank/DDBJ whole genome shotgun (WGS) entry which is preliminary data.</text>
</comment>
<evidence type="ECO:0000256" key="10">
    <source>
        <dbReference type="ARBA" id="ARBA00023136"/>
    </source>
</evidence>
<dbReference type="GO" id="GO:0005243">
    <property type="term" value="F:gap junction channel activity"/>
    <property type="evidence" value="ECO:0007669"/>
    <property type="project" value="TreeGrafter"/>
</dbReference>
<dbReference type="GO" id="GO:0005886">
    <property type="term" value="C:plasma membrane"/>
    <property type="evidence" value="ECO:0007669"/>
    <property type="project" value="UniProtKB-SubCell"/>
</dbReference>
<dbReference type="Proteomes" id="UP001487740">
    <property type="component" value="Unassembled WGS sequence"/>
</dbReference>
<evidence type="ECO:0000256" key="8">
    <source>
        <dbReference type="ARBA" id="ARBA00022989"/>
    </source>
</evidence>
<dbReference type="PANTHER" id="PTHR11893:SF37">
    <property type="entry name" value="INNEXIN INX3"/>
    <property type="match status" value="1"/>
</dbReference>
<sequence length="435" mass="48898">MSVRSGASAYECHTETVTWFEASEQHVQRGRSTTNAARLVFRRPKTSSAGASMVLHIVSSFVGLITAQLHTKTDGAVFRLHYRWTTSFCFLSCALVSATEYIGSAIQCLGTGNDAAPKAVNTYCWITSTYTLNTATINGSYYLSRGSKFSGIGTPGQDNTVYHNYYQWVPFFLFFQGCLFYLPHLIWKTMEGKTADKLLQGLQFNAMDEEGEQKKANIVKYLRDSRGHNMVYAFTYLACEALNWLNVIVQMLLLDVFLGGVFLEYGLKVMSPEIRSSALHSTFPRMTKCDFNYYGTGGEITKTDYLCVLPQNILNEKIFIALWFWLTILATITAVEVIWRVAVAASPVVRVQMMERRGKLVADPKLETVLRCLPLGDYCLLEVLGTNLDATNFKDILLTYSNCNDNSVLPNGDKTYRPYSHLDEVDSEAVMEARV</sequence>
<keyword evidence="9 12" id="KW-0406">Ion transport</keyword>
<keyword evidence="14" id="KW-1185">Reference proteome</keyword>
<evidence type="ECO:0000256" key="9">
    <source>
        <dbReference type="ARBA" id="ARBA00023065"/>
    </source>
</evidence>
<keyword evidence="10 12" id="KW-0472">Membrane</keyword>
<dbReference type="PRINTS" id="PR01262">
    <property type="entry name" value="INNEXIN"/>
</dbReference>
<comment type="similarity">
    <text evidence="12">Belongs to the pannexin family.</text>
</comment>
<name>A0AAW0SYA0_SCYPA</name>
<dbReference type="Pfam" id="PF00876">
    <property type="entry name" value="Innexin"/>
    <property type="match status" value="1"/>
</dbReference>
<evidence type="ECO:0000256" key="4">
    <source>
        <dbReference type="ARBA" id="ARBA00022475"/>
    </source>
</evidence>
<evidence type="ECO:0000256" key="7">
    <source>
        <dbReference type="ARBA" id="ARBA00022949"/>
    </source>
</evidence>
<keyword evidence="6" id="KW-0303">Gap junction</keyword>
<keyword evidence="4" id="KW-1003">Cell membrane</keyword>
<feature type="transmembrane region" description="Helical" evidence="12">
    <location>
        <begin position="165"/>
        <end position="187"/>
    </location>
</feature>
<gene>
    <name evidence="12" type="primary">inx</name>
    <name evidence="13" type="ORF">O3P69_016771</name>
</gene>
<protein>
    <recommendedName>
        <fullName evidence="12">Innexin</fullName>
    </recommendedName>
</protein>
<keyword evidence="3 12" id="KW-0813">Transport</keyword>
<evidence type="ECO:0000256" key="6">
    <source>
        <dbReference type="ARBA" id="ARBA00022868"/>
    </source>
</evidence>
<evidence type="ECO:0000256" key="2">
    <source>
        <dbReference type="ARBA" id="ARBA00004651"/>
    </source>
</evidence>
<keyword evidence="8 12" id="KW-1133">Transmembrane helix</keyword>
<keyword evidence="5 12" id="KW-0812">Transmembrane</keyword>
<evidence type="ECO:0000256" key="3">
    <source>
        <dbReference type="ARBA" id="ARBA00022448"/>
    </source>
</evidence>
<proteinExistence type="inferred from homology"/>
<comment type="function">
    <text evidence="12">Structural component of the gap junctions.</text>
</comment>
<evidence type="ECO:0000256" key="11">
    <source>
        <dbReference type="ARBA" id="ARBA00023303"/>
    </source>
</evidence>
<organism evidence="13 14">
    <name type="scientific">Scylla paramamosain</name>
    <name type="common">Mud crab</name>
    <dbReference type="NCBI Taxonomy" id="85552"/>
    <lineage>
        <taxon>Eukaryota</taxon>
        <taxon>Metazoa</taxon>
        <taxon>Ecdysozoa</taxon>
        <taxon>Arthropoda</taxon>
        <taxon>Crustacea</taxon>
        <taxon>Multicrustacea</taxon>
        <taxon>Malacostraca</taxon>
        <taxon>Eumalacostraca</taxon>
        <taxon>Eucarida</taxon>
        <taxon>Decapoda</taxon>
        <taxon>Pleocyemata</taxon>
        <taxon>Brachyura</taxon>
        <taxon>Eubrachyura</taxon>
        <taxon>Portunoidea</taxon>
        <taxon>Portunidae</taxon>
        <taxon>Portuninae</taxon>
        <taxon>Scylla</taxon>
    </lineage>
</organism>
<dbReference type="PROSITE" id="PS51013">
    <property type="entry name" value="PANNEXIN"/>
    <property type="match status" value="1"/>
</dbReference>
<dbReference type="GO" id="GO:0007602">
    <property type="term" value="P:phototransduction"/>
    <property type="evidence" value="ECO:0007669"/>
    <property type="project" value="TreeGrafter"/>
</dbReference>
<dbReference type="EMBL" id="JARAKH010000042">
    <property type="protein sequence ID" value="KAK8380419.1"/>
    <property type="molecule type" value="Genomic_DNA"/>
</dbReference>
<dbReference type="InterPro" id="IPR000990">
    <property type="entry name" value="Innexin"/>
</dbReference>
<feature type="transmembrane region" description="Helical" evidence="12">
    <location>
        <begin position="48"/>
        <end position="69"/>
    </location>
</feature>
<feature type="transmembrane region" description="Helical" evidence="12">
    <location>
        <begin position="230"/>
        <end position="253"/>
    </location>
</feature>
<evidence type="ECO:0000313" key="14">
    <source>
        <dbReference type="Proteomes" id="UP001487740"/>
    </source>
</evidence>
<evidence type="ECO:0000256" key="5">
    <source>
        <dbReference type="ARBA" id="ARBA00022692"/>
    </source>
</evidence>
<keyword evidence="7" id="KW-0965">Cell junction</keyword>
<reference evidence="13 14" key="1">
    <citation type="submission" date="2023-03" db="EMBL/GenBank/DDBJ databases">
        <title>High-quality genome of Scylla paramamosain provides insights in environmental adaptation.</title>
        <authorList>
            <person name="Zhang L."/>
        </authorList>
    </citation>
    <scope>NUCLEOTIDE SEQUENCE [LARGE SCALE GENOMIC DNA]</scope>
    <source>
        <strain evidence="13">LZ_2023a</strain>
        <tissue evidence="13">Muscle</tissue>
    </source>
</reference>
<dbReference type="AlphaFoldDB" id="A0AAW0SYA0"/>
<keyword evidence="11 12" id="KW-0407">Ion channel</keyword>
<accession>A0AAW0SYA0</accession>
<dbReference type="GO" id="GO:0005921">
    <property type="term" value="C:gap junction"/>
    <property type="evidence" value="ECO:0007669"/>
    <property type="project" value="UniProtKB-SubCell"/>
</dbReference>
<dbReference type="GO" id="GO:0034220">
    <property type="term" value="P:monoatomic ion transmembrane transport"/>
    <property type="evidence" value="ECO:0007669"/>
    <property type="project" value="UniProtKB-KW"/>
</dbReference>
<dbReference type="PANTHER" id="PTHR11893">
    <property type="entry name" value="INNEXIN"/>
    <property type="match status" value="1"/>
</dbReference>
<evidence type="ECO:0000313" key="13">
    <source>
        <dbReference type="EMBL" id="KAK8380419.1"/>
    </source>
</evidence>